<protein>
    <submittedName>
        <fullName evidence="1">Uncharacterized protein</fullName>
    </submittedName>
</protein>
<comment type="caution">
    <text evidence="1">The sequence shown here is derived from an EMBL/GenBank/DDBJ whole genome shotgun (WGS) entry which is preliminary data.</text>
</comment>
<dbReference type="Proteomes" id="UP000481153">
    <property type="component" value="Unassembled WGS sequence"/>
</dbReference>
<name>A0A6G0XX53_9STRA</name>
<evidence type="ECO:0000313" key="1">
    <source>
        <dbReference type="EMBL" id="KAF0745115.1"/>
    </source>
</evidence>
<proteinExistence type="predicted"/>
<dbReference type="VEuPathDB" id="FungiDB:AeMF1_008837"/>
<reference evidence="1 2" key="1">
    <citation type="submission" date="2019-07" db="EMBL/GenBank/DDBJ databases">
        <title>Genomics analysis of Aphanomyces spp. identifies a new class of oomycete effector associated with host adaptation.</title>
        <authorList>
            <person name="Gaulin E."/>
        </authorList>
    </citation>
    <scope>NUCLEOTIDE SEQUENCE [LARGE SCALE GENOMIC DNA]</scope>
    <source>
        <strain evidence="1 2">ATCC 201684</strain>
    </source>
</reference>
<dbReference type="EMBL" id="VJMJ01000003">
    <property type="protein sequence ID" value="KAF0745115.1"/>
    <property type="molecule type" value="Genomic_DNA"/>
</dbReference>
<accession>A0A6G0XX53</accession>
<sequence length="193" mass="23185">MAEATTPSFDELLQESRRQCGAAAKDLNMMRTEWREAVEALSGVHDRIQEWKDANPDFERTHPELVQLEEERRAASERIRFVNYWIHEARQEWKKAWNAVNRRQPRATFCTMEDGVDADDVCALTHVRIRMQEWKEANSYFERTHPELVRLEVERVAILERVQVANAWIEEAQQRWKQLWDDVYRRKPLMDFN</sequence>
<keyword evidence="2" id="KW-1185">Reference proteome</keyword>
<organism evidence="1 2">
    <name type="scientific">Aphanomyces euteiches</name>
    <dbReference type="NCBI Taxonomy" id="100861"/>
    <lineage>
        <taxon>Eukaryota</taxon>
        <taxon>Sar</taxon>
        <taxon>Stramenopiles</taxon>
        <taxon>Oomycota</taxon>
        <taxon>Saprolegniomycetes</taxon>
        <taxon>Saprolegniales</taxon>
        <taxon>Verrucalvaceae</taxon>
        <taxon>Aphanomyces</taxon>
    </lineage>
</organism>
<gene>
    <name evidence="1" type="ORF">Ae201684_000686</name>
</gene>
<evidence type="ECO:0000313" key="2">
    <source>
        <dbReference type="Proteomes" id="UP000481153"/>
    </source>
</evidence>
<dbReference type="AlphaFoldDB" id="A0A6G0XX53"/>